<dbReference type="Gene3D" id="3.40.50.720">
    <property type="entry name" value="NAD(P)-binding Rossmann-like Domain"/>
    <property type="match status" value="1"/>
</dbReference>
<dbReference type="InterPro" id="IPR052698">
    <property type="entry name" value="MoCofactor_Util/Proc"/>
</dbReference>
<gene>
    <name evidence="3" type="ORF">GCM10007391_24890</name>
</gene>
<dbReference type="EMBL" id="BMXP01000006">
    <property type="protein sequence ID" value="GGW89619.1"/>
    <property type="molecule type" value="Genomic_DNA"/>
</dbReference>
<dbReference type="InterPro" id="IPR027051">
    <property type="entry name" value="XdhC_Rossmann_dom"/>
</dbReference>
<name>A0A918MZF0_9ALTE</name>
<evidence type="ECO:0000313" key="3">
    <source>
        <dbReference type="EMBL" id="GGW89619.1"/>
    </source>
</evidence>
<evidence type="ECO:0000259" key="1">
    <source>
        <dbReference type="Pfam" id="PF02625"/>
    </source>
</evidence>
<dbReference type="RefSeq" id="WP_189406854.1">
    <property type="nucleotide sequence ID" value="NZ_BMXP01000006.1"/>
</dbReference>
<protein>
    <submittedName>
        <fullName evidence="3">Xanthine and CO dehydrogenase family maturation factor XdhC/CoxF family protein</fullName>
    </submittedName>
</protein>
<dbReference type="PANTHER" id="PTHR30388">
    <property type="entry name" value="ALDEHYDE OXIDOREDUCTASE MOLYBDENUM COFACTOR ASSEMBLY PROTEIN"/>
    <property type="match status" value="1"/>
</dbReference>
<dbReference type="AlphaFoldDB" id="A0A918MZF0"/>
<proteinExistence type="predicted"/>
<evidence type="ECO:0000313" key="4">
    <source>
        <dbReference type="Proteomes" id="UP000631300"/>
    </source>
</evidence>
<dbReference type="Pfam" id="PF13478">
    <property type="entry name" value="XdhC_C"/>
    <property type="match status" value="1"/>
</dbReference>
<dbReference type="Proteomes" id="UP000631300">
    <property type="component" value="Unassembled WGS sequence"/>
</dbReference>
<feature type="domain" description="XdhC Rossmann" evidence="2">
    <location>
        <begin position="178"/>
        <end position="319"/>
    </location>
</feature>
<feature type="domain" description="XdhC- CoxI" evidence="1">
    <location>
        <begin position="16"/>
        <end position="81"/>
    </location>
</feature>
<organism evidence="3 4">
    <name type="scientific">Alteromonas halophila</name>
    <dbReference type="NCBI Taxonomy" id="516698"/>
    <lineage>
        <taxon>Bacteria</taxon>
        <taxon>Pseudomonadati</taxon>
        <taxon>Pseudomonadota</taxon>
        <taxon>Gammaproteobacteria</taxon>
        <taxon>Alteromonadales</taxon>
        <taxon>Alteromonadaceae</taxon>
        <taxon>Alteromonas/Salinimonas group</taxon>
        <taxon>Alteromonas</taxon>
    </lineage>
</organism>
<reference evidence="3" key="2">
    <citation type="submission" date="2020-09" db="EMBL/GenBank/DDBJ databases">
        <authorList>
            <person name="Sun Q."/>
            <person name="Kim S."/>
        </authorList>
    </citation>
    <scope>NUCLEOTIDE SEQUENCE</scope>
    <source>
        <strain evidence="3">KCTC 22164</strain>
    </source>
</reference>
<keyword evidence="4" id="KW-1185">Reference proteome</keyword>
<dbReference type="Pfam" id="PF02625">
    <property type="entry name" value="XdhC_CoxI"/>
    <property type="match status" value="1"/>
</dbReference>
<reference evidence="3" key="1">
    <citation type="journal article" date="2014" name="Int. J. Syst. Evol. Microbiol.">
        <title>Complete genome sequence of Corynebacterium casei LMG S-19264T (=DSM 44701T), isolated from a smear-ripened cheese.</title>
        <authorList>
            <consortium name="US DOE Joint Genome Institute (JGI-PGF)"/>
            <person name="Walter F."/>
            <person name="Albersmeier A."/>
            <person name="Kalinowski J."/>
            <person name="Ruckert C."/>
        </authorList>
    </citation>
    <scope>NUCLEOTIDE SEQUENCE</scope>
    <source>
        <strain evidence="3">KCTC 22164</strain>
    </source>
</reference>
<sequence>MHNHLLHMLRQWQPLKQTRQWVLGVIYKTEGSCYRKAGAMMLISDNEDQLGVLSGGCLETDIHKKARRVMTDGSPRFATYDDEDEHDIAFQLGVGCGGVVHVALLPVSQANHYLQLDALLAALEDGQVCDWQLSLTGSVSAALQYPQSDELALSPATFSGTAGQDGLLVCRYAPVVHLLLVGAGLDAGDVANCAQNLGWKLSVWDPRPGKQHSAKALSGVTFVEGRDTDVLKKWVRGQGVHAAVLMSHHRDVDASALAALADTSVRYIAMLGPPHRRREILALAGVSEADVDGRLYSPAGLNIGGELPESIALSVIAECHAVLYKRNGASLSGGL</sequence>
<dbReference type="PANTHER" id="PTHR30388:SF4">
    <property type="entry name" value="MOLYBDENUM COFACTOR INSERTION CHAPERONE PAOD"/>
    <property type="match status" value="1"/>
</dbReference>
<evidence type="ECO:0000259" key="2">
    <source>
        <dbReference type="Pfam" id="PF13478"/>
    </source>
</evidence>
<accession>A0A918MZF0</accession>
<comment type="caution">
    <text evidence="3">The sequence shown here is derived from an EMBL/GenBank/DDBJ whole genome shotgun (WGS) entry which is preliminary data.</text>
</comment>
<dbReference type="InterPro" id="IPR003777">
    <property type="entry name" value="XdhC_CoxI"/>
</dbReference>